<protein>
    <submittedName>
        <fullName evidence="6">Cysteine desulfurase</fullName>
        <ecNumber evidence="6">2.8.1.7</ecNumber>
    </submittedName>
</protein>
<comment type="cofactor">
    <cofactor evidence="1">
        <name>pyridoxal 5'-phosphate</name>
        <dbReference type="ChEBI" id="CHEBI:597326"/>
    </cofactor>
</comment>
<dbReference type="PATRIC" id="fig|953739.5.peg.3969"/>
<dbReference type="InterPro" id="IPR015424">
    <property type="entry name" value="PyrdxlP-dep_Trfase"/>
</dbReference>
<dbReference type="InterPro" id="IPR015421">
    <property type="entry name" value="PyrdxlP-dep_Trfase_major"/>
</dbReference>
<dbReference type="Gene3D" id="3.40.640.10">
    <property type="entry name" value="Type I PLP-dependent aspartate aminotransferase-like (Major domain)"/>
    <property type="match status" value="1"/>
</dbReference>
<dbReference type="STRING" id="953739.SVEN_1815"/>
<dbReference type="InterPro" id="IPR036868">
    <property type="entry name" value="TusA-like_sf"/>
</dbReference>
<dbReference type="Pfam" id="PF01206">
    <property type="entry name" value="TusA"/>
    <property type="match status" value="1"/>
</dbReference>
<name>F2RIB9_STRVP</name>
<dbReference type="GO" id="GO:0031071">
    <property type="term" value="F:cysteine desulfurase activity"/>
    <property type="evidence" value="ECO:0007669"/>
    <property type="project" value="UniProtKB-EC"/>
</dbReference>
<dbReference type="InterPro" id="IPR015422">
    <property type="entry name" value="PyrdxlP-dep_Trfase_small"/>
</dbReference>
<sequence>MRGGRVRLPGRGAARRGVPGRRPYRGRMPYFDAASAAPLHPVARQALLAALDEGWADPARLYREGRRARLLLDAAREAAAEAVGCRADELVFTPSGTRAVHAGISGSLAGRRRVGDRLVVSAVEHSSVLHSAEAHTAAGGTVTEVPVGRTGAVDPAVFAAALDPGTALACLQSANHEVGTEQPVAEVAEACRAAGVPLLVDAAQSLGLGPVPEGWSLLAASAHKWGGPAGVGLLAVRKGVRFAPQGPSDERESGRAPGFENLPAIVAAAASLRAVRAEAAAEGARLRALVDRIRARVPELVPDVEVVGDPVRRLPHLVTFSCLYVDGETLLHELDREGFSVSSGSSCTSSTLTPSHVLRAMGVLSEGNVRVSLPAGTTAEDVDRFLDVLPGVVAGVRERLGAPTAPVATPGRESLVVDALGRRCPIPVIELAKVIGDVPVGGTVTVLSDDAAARLDIPAWCEMRGQEYVGESARPGGGVAYVVRRVS</sequence>
<reference evidence="6 7" key="1">
    <citation type="journal article" date="2011" name="BMC Genomics">
        <title>Genome-wide analysis of the role of GlnR in Streptomyces venezuelae provides new insights into global nitrogen regulation in actinomycetes.</title>
        <authorList>
            <person name="Pullan S.T."/>
            <person name="Bibb M.J."/>
            <person name="Merrick M."/>
        </authorList>
    </citation>
    <scope>NUCLEOTIDE SEQUENCE [LARGE SCALE GENOMIC DNA]</scope>
    <source>
        <strain evidence="6">ATCC 10712</strain>
    </source>
</reference>
<dbReference type="PROSITE" id="PS01148">
    <property type="entry name" value="UPF0033"/>
    <property type="match status" value="1"/>
</dbReference>
<dbReference type="Gene3D" id="3.90.1150.10">
    <property type="entry name" value="Aspartate Aminotransferase, domain 1"/>
    <property type="match status" value="1"/>
</dbReference>
<dbReference type="KEGG" id="sve:SVEN_1815"/>
<evidence type="ECO:0000256" key="3">
    <source>
        <dbReference type="ARBA" id="ARBA00050776"/>
    </source>
</evidence>
<feature type="region of interest" description="Disordered" evidence="4">
    <location>
        <begin position="1"/>
        <end position="21"/>
    </location>
</feature>
<dbReference type="SUPFAM" id="SSF64307">
    <property type="entry name" value="SirA-like"/>
    <property type="match status" value="1"/>
</dbReference>
<dbReference type="InterPro" id="IPR000192">
    <property type="entry name" value="Aminotrans_V_dom"/>
</dbReference>
<keyword evidence="6" id="KW-0808">Transferase</keyword>
<evidence type="ECO:0000259" key="5">
    <source>
        <dbReference type="PROSITE" id="PS01148"/>
    </source>
</evidence>
<comment type="similarity">
    <text evidence="2">Belongs to the class-V pyridoxal-phosphate-dependent aminotransferase family. NifS/IscS subfamily.</text>
</comment>
<dbReference type="SUPFAM" id="SSF53383">
    <property type="entry name" value="PLP-dependent transferases"/>
    <property type="match status" value="1"/>
</dbReference>
<proteinExistence type="inferred from homology"/>
<dbReference type="eggNOG" id="COG1104">
    <property type="taxonomic scope" value="Bacteria"/>
</dbReference>
<feature type="domain" description="UPF0033" evidence="5">
    <location>
        <begin position="417"/>
        <end position="441"/>
    </location>
</feature>
<dbReference type="InterPro" id="IPR001455">
    <property type="entry name" value="TusA-like"/>
</dbReference>
<dbReference type="Pfam" id="PF00266">
    <property type="entry name" value="Aminotran_5"/>
    <property type="match status" value="1"/>
</dbReference>
<accession>F2RIB9</accession>
<evidence type="ECO:0000256" key="1">
    <source>
        <dbReference type="ARBA" id="ARBA00001933"/>
    </source>
</evidence>
<evidence type="ECO:0000256" key="4">
    <source>
        <dbReference type="SAM" id="MobiDB-lite"/>
    </source>
</evidence>
<evidence type="ECO:0000256" key="2">
    <source>
        <dbReference type="ARBA" id="ARBA00006490"/>
    </source>
</evidence>
<dbReference type="EMBL" id="FR845719">
    <property type="protein sequence ID" value="CCA55102.1"/>
    <property type="molecule type" value="Genomic_DNA"/>
</dbReference>
<dbReference type="CDD" id="cd00291">
    <property type="entry name" value="SirA_YedF_YeeD"/>
    <property type="match status" value="1"/>
</dbReference>
<dbReference type="EC" id="2.8.1.7" evidence="6"/>
<dbReference type="PANTHER" id="PTHR11601:SF34">
    <property type="entry name" value="CYSTEINE DESULFURASE"/>
    <property type="match status" value="1"/>
</dbReference>
<comment type="catalytic activity">
    <reaction evidence="3">
        <text>(sulfur carrier)-H + L-cysteine = (sulfur carrier)-SH + L-alanine</text>
        <dbReference type="Rhea" id="RHEA:43892"/>
        <dbReference type="Rhea" id="RHEA-COMP:14737"/>
        <dbReference type="Rhea" id="RHEA-COMP:14739"/>
        <dbReference type="ChEBI" id="CHEBI:29917"/>
        <dbReference type="ChEBI" id="CHEBI:35235"/>
        <dbReference type="ChEBI" id="CHEBI:57972"/>
        <dbReference type="ChEBI" id="CHEBI:64428"/>
        <dbReference type="EC" id="2.8.1.7"/>
    </reaction>
</comment>
<evidence type="ECO:0000313" key="7">
    <source>
        <dbReference type="Proteomes" id="UP000006854"/>
    </source>
</evidence>
<dbReference type="AlphaFoldDB" id="F2RIB9"/>
<gene>
    <name evidence="6" type="ordered locus">SVEN_1815</name>
</gene>
<organism evidence="6 7">
    <name type="scientific">Streptomyces venezuelae (strain ATCC 10712 / CBS 650.69 / DSM 40230 / JCM 4526 / NBRC 13096 / PD 04745)</name>
    <dbReference type="NCBI Taxonomy" id="953739"/>
    <lineage>
        <taxon>Bacteria</taxon>
        <taxon>Bacillati</taxon>
        <taxon>Actinomycetota</taxon>
        <taxon>Actinomycetes</taxon>
        <taxon>Kitasatosporales</taxon>
        <taxon>Streptomycetaceae</taxon>
        <taxon>Streptomyces</taxon>
    </lineage>
</organism>
<dbReference type="Proteomes" id="UP000006854">
    <property type="component" value="Chromosome"/>
</dbReference>
<dbReference type="PANTHER" id="PTHR11601">
    <property type="entry name" value="CYSTEINE DESULFURYLASE FAMILY MEMBER"/>
    <property type="match status" value="1"/>
</dbReference>
<keyword evidence="7" id="KW-1185">Reference proteome</keyword>
<evidence type="ECO:0000313" key="6">
    <source>
        <dbReference type="EMBL" id="CCA55102.1"/>
    </source>
</evidence>
<dbReference type="HOGENOM" id="CLU_003433_0_0_11"/>
<dbReference type="Gene3D" id="3.30.110.40">
    <property type="entry name" value="TusA-like domain"/>
    <property type="match status" value="1"/>
</dbReference>
<feature type="compositionally biased region" description="Low complexity" evidence="4">
    <location>
        <begin position="1"/>
        <end position="17"/>
    </location>
</feature>